<proteinExistence type="predicted"/>
<dbReference type="EMBL" id="JBHFFA010000008">
    <property type="protein sequence ID" value="KAL2610422.1"/>
    <property type="molecule type" value="Genomic_DNA"/>
</dbReference>
<reference evidence="1 2" key="1">
    <citation type="submission" date="2024-09" db="EMBL/GenBank/DDBJ databases">
        <title>Chromosome-scale assembly of Riccia fluitans.</title>
        <authorList>
            <person name="Paukszto L."/>
            <person name="Sawicki J."/>
            <person name="Karawczyk K."/>
            <person name="Piernik-Szablinska J."/>
            <person name="Szczecinska M."/>
            <person name="Mazdziarz M."/>
        </authorList>
    </citation>
    <scope>NUCLEOTIDE SEQUENCE [LARGE SCALE GENOMIC DNA]</scope>
    <source>
        <strain evidence="1">Rf_01</strain>
        <tissue evidence="1">Aerial parts of the thallus</tissue>
    </source>
</reference>
<comment type="caution">
    <text evidence="1">The sequence shown here is derived from an EMBL/GenBank/DDBJ whole genome shotgun (WGS) entry which is preliminary data.</text>
</comment>
<evidence type="ECO:0000313" key="2">
    <source>
        <dbReference type="Proteomes" id="UP001605036"/>
    </source>
</evidence>
<accession>A0ABD1XND4</accession>
<keyword evidence="2" id="KW-1185">Reference proteome</keyword>
<evidence type="ECO:0008006" key="3">
    <source>
        <dbReference type="Google" id="ProtNLM"/>
    </source>
</evidence>
<gene>
    <name evidence="1" type="ORF">R1flu_028995</name>
</gene>
<evidence type="ECO:0000313" key="1">
    <source>
        <dbReference type="EMBL" id="KAL2610422.1"/>
    </source>
</evidence>
<protein>
    <recommendedName>
        <fullName evidence="3">LAGLIDADG homing endonuclease</fullName>
    </recommendedName>
</protein>
<name>A0ABD1XND4_9MARC</name>
<dbReference type="Proteomes" id="UP001605036">
    <property type="component" value="Unassembled WGS sequence"/>
</dbReference>
<dbReference type="AlphaFoldDB" id="A0ABD1XND4"/>
<organism evidence="1 2">
    <name type="scientific">Riccia fluitans</name>
    <dbReference type="NCBI Taxonomy" id="41844"/>
    <lineage>
        <taxon>Eukaryota</taxon>
        <taxon>Viridiplantae</taxon>
        <taxon>Streptophyta</taxon>
        <taxon>Embryophyta</taxon>
        <taxon>Marchantiophyta</taxon>
        <taxon>Marchantiopsida</taxon>
        <taxon>Marchantiidae</taxon>
        <taxon>Marchantiales</taxon>
        <taxon>Ricciaceae</taxon>
        <taxon>Riccia</taxon>
    </lineage>
</organism>
<sequence length="120" mass="13951">MTICSHKDLKVKVKEVKIPHFKKENKMKLQAWGLGGLFSSDWSQSHEELVRELSGHSEQKVTLPKYEYRGKPEAWTSKVWREVYNLLKTSPGGYVTKGKIQFTELQLLKLMKGDKWLSKS</sequence>